<dbReference type="InParanoid" id="D9QNZ5"/>
<gene>
    <name evidence="2" type="ordered locus">Bresu_1116</name>
</gene>
<evidence type="ECO:0000259" key="1">
    <source>
        <dbReference type="Pfam" id="PF13466"/>
    </source>
</evidence>
<reference evidence="3" key="1">
    <citation type="journal article" date="2011" name="J. Bacteriol.">
        <title>Genome sequences of eight morphologically diverse alphaproteobacteria.</title>
        <authorList>
            <consortium name="US DOE Joint Genome Institute"/>
            <person name="Brown P.J."/>
            <person name="Kysela D.T."/>
            <person name="Buechlein A."/>
            <person name="Hemmerich C."/>
            <person name="Brun Y.V."/>
        </authorList>
    </citation>
    <scope>NUCLEOTIDE SEQUENCE [LARGE SCALE GENOMIC DNA]</scope>
    <source>
        <strain evidence="3">ATCC 15264 / DSM 4735 / LMG 14903 / NBRC 16000 / CB 81</strain>
    </source>
</reference>
<dbReference type="Pfam" id="PF13466">
    <property type="entry name" value="STAS_2"/>
    <property type="match status" value="1"/>
</dbReference>
<dbReference type="AlphaFoldDB" id="D9QNZ5"/>
<dbReference type="InterPro" id="IPR058548">
    <property type="entry name" value="MlaB-like_STAS"/>
</dbReference>
<name>D9QNZ5_BRESC</name>
<dbReference type="STRING" id="633149.Bresu_1116"/>
<evidence type="ECO:0000313" key="2">
    <source>
        <dbReference type="EMBL" id="ADL00428.1"/>
    </source>
</evidence>
<dbReference type="InterPro" id="IPR036513">
    <property type="entry name" value="STAS_dom_sf"/>
</dbReference>
<dbReference type="SUPFAM" id="SSF52091">
    <property type="entry name" value="SpoIIaa-like"/>
    <property type="match status" value="1"/>
</dbReference>
<dbReference type="RefSeq" id="WP_013268531.1">
    <property type="nucleotide sequence ID" value="NC_014375.1"/>
</dbReference>
<dbReference type="EMBL" id="CP002102">
    <property type="protein sequence ID" value="ADL00428.1"/>
    <property type="molecule type" value="Genomic_DNA"/>
</dbReference>
<accession>D9QNZ5</accession>
<organism evidence="2 3">
    <name type="scientific">Brevundimonas subvibrioides (strain ATCC 15264 / DSM 4735 / LMG 14903 / NBRC 16000 / CB 81)</name>
    <name type="common">Caulobacter subvibrioides</name>
    <dbReference type="NCBI Taxonomy" id="633149"/>
    <lineage>
        <taxon>Bacteria</taxon>
        <taxon>Pseudomonadati</taxon>
        <taxon>Pseudomonadota</taxon>
        <taxon>Alphaproteobacteria</taxon>
        <taxon>Caulobacterales</taxon>
        <taxon>Caulobacteraceae</taxon>
        <taxon>Brevundimonas</taxon>
    </lineage>
</organism>
<dbReference type="KEGG" id="bsb:Bresu_1116"/>
<keyword evidence="3" id="KW-1185">Reference proteome</keyword>
<dbReference type="Proteomes" id="UP000002696">
    <property type="component" value="Chromosome"/>
</dbReference>
<protein>
    <recommendedName>
        <fullName evidence="1">MlaB-like STAS domain-containing protein</fullName>
    </recommendedName>
</protein>
<dbReference type="Gene3D" id="3.30.750.24">
    <property type="entry name" value="STAS domain"/>
    <property type="match status" value="1"/>
</dbReference>
<feature type="domain" description="MlaB-like STAS" evidence="1">
    <location>
        <begin position="10"/>
        <end position="84"/>
    </location>
</feature>
<proteinExistence type="predicted"/>
<dbReference type="HOGENOM" id="CLU_172500_0_0_5"/>
<sequence>MTGHGPEVFVLPGRMDASTLPETHADIVRRRGNDLDLEASQVDRFGAQALQLMLSSFATWREDGFRLRLLDPSPAVRTAFDQLGCAPVLDQQEEIAA</sequence>
<dbReference type="BioCyc" id="BSUB633149:G1GM8-1114-MONOMER"/>
<dbReference type="eggNOG" id="COG1366">
    <property type="taxonomic scope" value="Bacteria"/>
</dbReference>
<evidence type="ECO:0000313" key="3">
    <source>
        <dbReference type="Proteomes" id="UP000002696"/>
    </source>
</evidence>
<dbReference type="OrthoDB" id="7280289at2"/>